<evidence type="ECO:0000313" key="3">
    <source>
        <dbReference type="Proteomes" id="UP000800036"/>
    </source>
</evidence>
<dbReference type="PANTHER" id="PTHR33112:SF16">
    <property type="entry name" value="HETEROKARYON INCOMPATIBILITY DOMAIN-CONTAINING PROTEIN"/>
    <property type="match status" value="1"/>
</dbReference>
<organism evidence="2 3">
    <name type="scientific">Bimuria novae-zelandiae CBS 107.79</name>
    <dbReference type="NCBI Taxonomy" id="1447943"/>
    <lineage>
        <taxon>Eukaryota</taxon>
        <taxon>Fungi</taxon>
        <taxon>Dikarya</taxon>
        <taxon>Ascomycota</taxon>
        <taxon>Pezizomycotina</taxon>
        <taxon>Dothideomycetes</taxon>
        <taxon>Pleosporomycetidae</taxon>
        <taxon>Pleosporales</taxon>
        <taxon>Massarineae</taxon>
        <taxon>Didymosphaeriaceae</taxon>
        <taxon>Bimuria</taxon>
    </lineage>
</organism>
<name>A0A6A5V3F2_9PLEO</name>
<feature type="non-terminal residue" evidence="2">
    <location>
        <position position="1"/>
    </location>
</feature>
<accession>A0A6A5V3F2</accession>
<feature type="domain" description="Heterokaryon incompatibility" evidence="1">
    <location>
        <begin position="2"/>
        <end position="118"/>
    </location>
</feature>
<proteinExistence type="predicted"/>
<dbReference type="AlphaFoldDB" id="A0A6A5V3F2"/>
<evidence type="ECO:0000259" key="1">
    <source>
        <dbReference type="Pfam" id="PF06985"/>
    </source>
</evidence>
<dbReference type="PANTHER" id="PTHR33112">
    <property type="entry name" value="DOMAIN PROTEIN, PUTATIVE-RELATED"/>
    <property type="match status" value="1"/>
</dbReference>
<dbReference type="Proteomes" id="UP000800036">
    <property type="component" value="Unassembled WGS sequence"/>
</dbReference>
<sequence length="206" mass="24041">SLPKTFRQAIEVCRQMNVSYIWIDSLCIFRDKDDLEDWNAQSSLMGKIYSSVLFNIAATRASDSTVGLQFQRNTLARVAFTIKFSDLVRNSNNMDGDGQFVWHVNLDLLNKRAWVVQEHFLSRRIMHFTSVGVCWECFRGKCIIQLGWNPELYDSWSHLLAYYTMCSLTFESDKLVALNGISELLAQRTWDYFFCGLWKQHLIPQL</sequence>
<reference evidence="2" key="1">
    <citation type="journal article" date="2020" name="Stud. Mycol.">
        <title>101 Dothideomycetes genomes: a test case for predicting lifestyles and emergence of pathogens.</title>
        <authorList>
            <person name="Haridas S."/>
            <person name="Albert R."/>
            <person name="Binder M."/>
            <person name="Bloem J."/>
            <person name="Labutti K."/>
            <person name="Salamov A."/>
            <person name="Andreopoulos B."/>
            <person name="Baker S."/>
            <person name="Barry K."/>
            <person name="Bills G."/>
            <person name="Bluhm B."/>
            <person name="Cannon C."/>
            <person name="Castanera R."/>
            <person name="Culley D."/>
            <person name="Daum C."/>
            <person name="Ezra D."/>
            <person name="Gonzalez J."/>
            <person name="Henrissat B."/>
            <person name="Kuo A."/>
            <person name="Liang C."/>
            <person name="Lipzen A."/>
            <person name="Lutzoni F."/>
            <person name="Magnuson J."/>
            <person name="Mondo S."/>
            <person name="Nolan M."/>
            <person name="Ohm R."/>
            <person name="Pangilinan J."/>
            <person name="Park H.-J."/>
            <person name="Ramirez L."/>
            <person name="Alfaro M."/>
            <person name="Sun H."/>
            <person name="Tritt A."/>
            <person name="Yoshinaga Y."/>
            <person name="Zwiers L.-H."/>
            <person name="Turgeon B."/>
            <person name="Goodwin S."/>
            <person name="Spatafora J."/>
            <person name="Crous P."/>
            <person name="Grigoriev I."/>
        </authorList>
    </citation>
    <scope>NUCLEOTIDE SEQUENCE</scope>
    <source>
        <strain evidence="2">CBS 107.79</strain>
    </source>
</reference>
<dbReference type="OrthoDB" id="2958217at2759"/>
<protein>
    <recommendedName>
        <fullName evidence="1">Heterokaryon incompatibility domain-containing protein</fullName>
    </recommendedName>
</protein>
<dbReference type="Pfam" id="PF06985">
    <property type="entry name" value="HET"/>
    <property type="match status" value="1"/>
</dbReference>
<evidence type="ECO:0000313" key="2">
    <source>
        <dbReference type="EMBL" id="KAF1970779.1"/>
    </source>
</evidence>
<gene>
    <name evidence="2" type="ORF">BU23DRAFT_473000</name>
</gene>
<dbReference type="InterPro" id="IPR010730">
    <property type="entry name" value="HET"/>
</dbReference>
<dbReference type="EMBL" id="ML976698">
    <property type="protein sequence ID" value="KAF1970779.1"/>
    <property type="molecule type" value="Genomic_DNA"/>
</dbReference>
<keyword evidence="3" id="KW-1185">Reference proteome</keyword>